<evidence type="ECO:0000313" key="1">
    <source>
        <dbReference type="EMBL" id="DAD88563.1"/>
    </source>
</evidence>
<sequence>MTLLDLGRIASHLDTALAHAMLHAVAVAKDRGSEWGWATA</sequence>
<protein>
    <submittedName>
        <fullName evidence="1">Uncharacterized protein</fullName>
    </submittedName>
</protein>
<name>A0A8S5N343_9CAUD</name>
<dbReference type="EMBL" id="BK015042">
    <property type="protein sequence ID" value="DAD88563.1"/>
    <property type="molecule type" value="Genomic_DNA"/>
</dbReference>
<proteinExistence type="predicted"/>
<organism evidence="1">
    <name type="scientific">Siphoviridae sp. ctiMX17</name>
    <dbReference type="NCBI Taxonomy" id="2826432"/>
    <lineage>
        <taxon>Viruses</taxon>
        <taxon>Duplodnaviria</taxon>
        <taxon>Heunggongvirae</taxon>
        <taxon>Uroviricota</taxon>
        <taxon>Caudoviricetes</taxon>
    </lineage>
</organism>
<reference evidence="1" key="1">
    <citation type="journal article" date="2021" name="Proc. Natl. Acad. Sci. U.S.A.">
        <title>A Catalog of Tens of Thousands of Viruses from Human Metagenomes Reveals Hidden Associations with Chronic Diseases.</title>
        <authorList>
            <person name="Tisza M.J."/>
            <person name="Buck C.B."/>
        </authorList>
    </citation>
    <scope>NUCLEOTIDE SEQUENCE</scope>
    <source>
        <strain evidence="1">CtiMX17</strain>
    </source>
</reference>
<accession>A0A8S5N343</accession>